<dbReference type="Pfam" id="PF07944">
    <property type="entry name" value="Beta-AFase-like_GH127_cat"/>
    <property type="match status" value="1"/>
</dbReference>
<evidence type="ECO:0000313" key="4">
    <source>
        <dbReference type="EMBL" id="MZQ85826.1"/>
    </source>
</evidence>
<dbReference type="PROSITE" id="PS51766">
    <property type="entry name" value="DOCKERIN"/>
    <property type="match status" value="1"/>
</dbReference>
<dbReference type="SUPFAM" id="SSF48208">
    <property type="entry name" value="Six-hairpin glycosidases"/>
    <property type="match status" value="1"/>
</dbReference>
<gene>
    <name evidence="4" type="ORF">GQF01_27345</name>
</gene>
<feature type="domain" description="Dockerin" evidence="3">
    <location>
        <begin position="1384"/>
        <end position="1446"/>
    </location>
</feature>
<dbReference type="Pfam" id="PF00404">
    <property type="entry name" value="Dockerin_1"/>
    <property type="match status" value="1"/>
</dbReference>
<dbReference type="PROSITE" id="PS51175">
    <property type="entry name" value="CBM6"/>
    <property type="match status" value="1"/>
</dbReference>
<dbReference type="GO" id="GO:0030246">
    <property type="term" value="F:carbohydrate binding"/>
    <property type="evidence" value="ECO:0007669"/>
    <property type="project" value="InterPro"/>
</dbReference>
<dbReference type="SUPFAM" id="SSF49785">
    <property type="entry name" value="Galactose-binding domain-like"/>
    <property type="match status" value="1"/>
</dbReference>
<feature type="signal peptide" evidence="1">
    <location>
        <begin position="1"/>
        <end position="28"/>
    </location>
</feature>
<dbReference type="Pfam" id="PF16990">
    <property type="entry name" value="CBM_35"/>
    <property type="match status" value="1"/>
</dbReference>
<dbReference type="GO" id="GO:0004553">
    <property type="term" value="F:hydrolase activity, hydrolyzing O-glycosyl compounds"/>
    <property type="evidence" value="ECO:0007669"/>
    <property type="project" value="InterPro"/>
</dbReference>
<proteinExistence type="predicted"/>
<keyword evidence="5" id="KW-1185">Reference proteome</keyword>
<sequence>MFKGKTVIVQLLIFALYMTMLSPYPVQAAEAEKIPGYFADHFDKMKINDTWNAIEGPWSIDAGKLSVAKGQGYKAISNKDDMNDFTIESDIRVADRNGDAGLLFRTVSATPGADNVRGYYAGLSAAGTGAVMLGRMSNNWTELKRSAVTINPNTDYSLKVSAVGSQINVYVNDVLVLQQTDSTYTQGSVGVRMYNSMPSYDNIVVKSVGGDTLLSDNFDTPAEQAIEHWNLVDGSWKLQSGAITVNKGDGFKILAQDAEFQDMTLESDIKLPSDTGTGDAGLLFKTQSATPGADNVQGYYAGLSGDGKITLGRMNNNWTPLKQVKVFDTIDPNRYYHMKVITYQNDIKVYVNDSQKPVLVYTDDSPQKYTKGGIGLRSYRAQPSFDNVIASEYVVPDKAFTSPVANKDPLVQTPFIPLPLGSVEAKGWLLKQLELQRDGATGYAEDLYGELSTNAAWLGGTAPDSDWERPVYYLKGLVPLAYTLKDQNLIAKSQKWIEAILASQQADGSFGPKSSDDWWPRMVALYVMKDYYEATNDARVLTFMTGYFHYQAAQLPARPLRDWGKVRVGDNIDTVLWLYNRTDDAFLLQLADTLADQGYPIADTFTNDGFQNFGNDFQPTHSVNVSEAIKMPAVYYQRSHDNVDRDAFQAGVTNLNKHTQITGMPSGTEMLAGIASTQGVELCAITERMQSNEEAAMILGDPHIGDALEKIAFNSLPGAMDKDLKLHQYYSLPNQVESNIADHGFKQNYDNGMMPSPTSGFPCCRFNMHMGWPYFVKNMWAATNDGGLGVIAYGPSRVSTKIKNANVTVEETTNYPFEDQIGFEVNTSESVSFPLKLRIPAWADQPTVTVNGQVQPAVKAGEYLTIDRTWATGDHVVLTVPMKLKTSTWVNNSVGIERGPLVFSLQVQEDWQVQSNPIAAVPGFNAAALGFSQFRVISKTPWNYGLLIDREHPEESIEVVQGPMPENPFIQATSPVKLIAKAKKIPTWGKSANNVEASEPPVGPLLSTEPTENITLVPFGAENLRVSYFPEVTDHPDAAVSIKYEAEQAELFKAKVNTNNNYASGKSYVGEIDYADSYVKFGDIQVAAAGTYNVDVWFANGSDFTAATGKILVNGKEQSLKLQGTQNWGRFMAIPVEVELNEGSNVITFMKGTGFYELDYIVVRPLQAAVTEPTTPASATLTGPAAVQASESFNVELGFTSVTERVYAEDLNVTYDPDLVEYVGVDELKEGFKVVDQLQTPGHIRIIMVNLGAGNINDHLLKLKWKAKSLAEPSRTNITLTKAVMADASGVETQLESVALSLQITTVVDKAALNNLIAQAQDKHGAATEGTSPGQYPAGSKAILLSAIHQAQAVADHASSTQGEVEQAIVALREALNSFLASVIPASPGDSNGDGKYSIADLGIAAAAYGKSSANADWEQYKRADLNNDNKVDIVDLAILAQKILQ</sequence>
<dbReference type="RefSeq" id="WP_161410143.1">
    <property type="nucleotide sequence ID" value="NZ_WTUZ01000036.1"/>
</dbReference>
<feature type="chain" id="PRO_5026975075" evidence="1">
    <location>
        <begin position="29"/>
        <end position="1446"/>
    </location>
</feature>
<dbReference type="InterPro" id="IPR002105">
    <property type="entry name" value="Dockerin_1_rpt"/>
</dbReference>
<dbReference type="SUPFAM" id="SSF63446">
    <property type="entry name" value="Type I dockerin domain"/>
    <property type="match status" value="1"/>
</dbReference>
<evidence type="ECO:0000259" key="2">
    <source>
        <dbReference type="PROSITE" id="PS51175"/>
    </source>
</evidence>
<feature type="domain" description="CBM6" evidence="2">
    <location>
        <begin position="1042"/>
        <end position="1164"/>
    </location>
</feature>
<dbReference type="PANTHER" id="PTHR31151:SF0">
    <property type="entry name" value="PROLINE-TRNA LIGASE (DUF1680)"/>
    <property type="match status" value="1"/>
</dbReference>
<protein>
    <submittedName>
        <fullName evidence="4">DUF1080 domain-containing protein</fullName>
    </submittedName>
</protein>
<dbReference type="InterPro" id="IPR016134">
    <property type="entry name" value="Dockerin_dom"/>
</dbReference>
<organism evidence="4 5">
    <name type="scientific">Paenibacillus silvestris</name>
    <dbReference type="NCBI Taxonomy" id="2606219"/>
    <lineage>
        <taxon>Bacteria</taxon>
        <taxon>Bacillati</taxon>
        <taxon>Bacillota</taxon>
        <taxon>Bacilli</taxon>
        <taxon>Bacillales</taxon>
        <taxon>Paenibacillaceae</taxon>
        <taxon>Paenibacillus</taxon>
    </lineage>
</organism>
<keyword evidence="1" id="KW-0732">Signal</keyword>
<dbReference type="SUPFAM" id="SSF49384">
    <property type="entry name" value="Carbohydrate-binding domain"/>
    <property type="match status" value="1"/>
</dbReference>
<evidence type="ECO:0000259" key="3">
    <source>
        <dbReference type="PROSITE" id="PS51766"/>
    </source>
</evidence>
<dbReference type="GO" id="GO:0000272">
    <property type="term" value="P:polysaccharide catabolic process"/>
    <property type="evidence" value="ECO:0007669"/>
    <property type="project" value="InterPro"/>
</dbReference>
<evidence type="ECO:0000256" key="1">
    <source>
        <dbReference type="SAM" id="SignalP"/>
    </source>
</evidence>
<dbReference type="Gene3D" id="2.60.120.560">
    <property type="entry name" value="Exo-inulinase, domain 1"/>
    <property type="match status" value="2"/>
</dbReference>
<evidence type="ECO:0000313" key="5">
    <source>
        <dbReference type="Proteomes" id="UP000481087"/>
    </source>
</evidence>
<dbReference type="InterPro" id="IPR010496">
    <property type="entry name" value="AL/BT2_dom"/>
</dbReference>
<dbReference type="PANTHER" id="PTHR31151">
    <property type="entry name" value="PROLINE-TRNA LIGASE (DUF1680)"/>
    <property type="match status" value="1"/>
</dbReference>
<dbReference type="InterPro" id="IPR002102">
    <property type="entry name" value="Cohesin_dom"/>
</dbReference>
<comment type="caution">
    <text evidence="4">The sequence shown here is derived from an EMBL/GenBank/DDBJ whole genome shotgun (WGS) entry which is preliminary data.</text>
</comment>
<dbReference type="InterPro" id="IPR008965">
    <property type="entry name" value="CBM2/CBM3_carb-bd_dom_sf"/>
</dbReference>
<dbReference type="InterPro" id="IPR036439">
    <property type="entry name" value="Dockerin_dom_sf"/>
</dbReference>
<dbReference type="CDD" id="cd14256">
    <property type="entry name" value="Dockerin_I"/>
    <property type="match status" value="1"/>
</dbReference>
<dbReference type="Gene3D" id="1.10.1330.10">
    <property type="entry name" value="Dockerin domain"/>
    <property type="match status" value="1"/>
</dbReference>
<reference evidence="4 5" key="1">
    <citation type="submission" date="2019-12" db="EMBL/GenBank/DDBJ databases">
        <title>Paenibacillus sp. nov. sp. isolated from soil.</title>
        <authorList>
            <person name="Kim J."/>
            <person name="Jeong S.E."/>
            <person name="Jung H.S."/>
            <person name="Jeon C.O."/>
        </authorList>
    </citation>
    <scope>NUCLEOTIDE SEQUENCE [LARGE SCALE GENOMIC DNA]</scope>
    <source>
        <strain evidence="4 5">5J-6</strain>
    </source>
</reference>
<accession>A0A6L8V846</accession>
<dbReference type="InterPro" id="IPR008979">
    <property type="entry name" value="Galactose-bd-like_sf"/>
</dbReference>
<dbReference type="Pfam" id="PF06439">
    <property type="entry name" value="3keto-disac_hyd"/>
    <property type="match status" value="2"/>
</dbReference>
<dbReference type="Pfam" id="PF20736">
    <property type="entry name" value="Glyco_hydro127M"/>
    <property type="match status" value="1"/>
</dbReference>
<dbReference type="Proteomes" id="UP000481087">
    <property type="component" value="Unassembled WGS sequence"/>
</dbReference>
<dbReference type="InterPro" id="IPR049046">
    <property type="entry name" value="Beta-AFase-like_GH127_middle"/>
</dbReference>
<dbReference type="InterPro" id="IPR012878">
    <property type="entry name" value="Beta-AFase-like_GH127_cat"/>
</dbReference>
<dbReference type="Gene3D" id="2.60.120.260">
    <property type="entry name" value="Galactose-binding domain-like"/>
    <property type="match status" value="1"/>
</dbReference>
<dbReference type="CDD" id="cd08547">
    <property type="entry name" value="Type_II_cohesin"/>
    <property type="match status" value="1"/>
</dbReference>
<name>A0A6L8V846_9BACL</name>
<dbReference type="InterPro" id="IPR005084">
    <property type="entry name" value="CBM6"/>
</dbReference>
<dbReference type="Gene3D" id="2.60.40.680">
    <property type="match status" value="1"/>
</dbReference>
<dbReference type="InterPro" id="IPR008928">
    <property type="entry name" value="6-hairpin_glycosidase_sf"/>
</dbReference>
<dbReference type="Gene3D" id="1.20.1270.90">
    <property type="entry name" value="AF1782-like"/>
    <property type="match status" value="1"/>
</dbReference>
<dbReference type="Pfam" id="PF00963">
    <property type="entry name" value="Cohesin"/>
    <property type="match status" value="1"/>
</dbReference>
<dbReference type="EMBL" id="WTUZ01000036">
    <property type="protein sequence ID" value="MZQ85826.1"/>
    <property type="molecule type" value="Genomic_DNA"/>
</dbReference>